<dbReference type="AlphaFoldDB" id="A0AAJ7L9B5"/>
<proteinExistence type="predicted"/>
<feature type="region of interest" description="Disordered" evidence="1">
    <location>
        <begin position="53"/>
        <end position="99"/>
    </location>
</feature>
<dbReference type="GeneID" id="108873012"/>
<dbReference type="Proteomes" id="UP000694890">
    <property type="component" value="Linkage group LG7_2"/>
</dbReference>
<feature type="compositionally biased region" description="Polar residues" evidence="1">
    <location>
        <begin position="350"/>
        <end position="370"/>
    </location>
</feature>
<dbReference type="KEGG" id="lcf:108873012"/>
<sequence length="473" mass="53756">MEETKAELCTEELQLFTLIFEVKRTSDMSEVLRDTDHKGNCIPSGRHLDFCDEDSNDHCEEPQQNTEAGTREQDNDKHRTFDFNTPQTKTEDISKPNHHNPMLKGMKGYQLTAADLAFIEKMKEEKLVKKLQGDLAEVQKLLRREIMALQRAFAAREREQAGLNKFPSCEELAKWVHVVLEMTSPSTELTDLDTKSLLAMVTKDDIQRAMDKKRTEITRMQKMMAKKKKEAEAERGQLEKQIAAEQLKVQGLMNQLSNLMSELVQEEEVYKALQLQIKTQEEITVEAEETSEKLQEAKSQVKHGGKERKKVVRFREEIQDTTNQSESTRSKRTDHKRDRQASLKDHHVSKNTNETLKTSATKQTKQNSEAVTEKPAKSVKAARGPQKNNEEQESNSQESVRAVRGRRKLPGTAQTTATQPKNPGKVKSVRAQSTSQQAAPSHSRKKAAVAPDDAGEEAQNTGLRRSKRIASRR</sequence>
<reference evidence="3" key="1">
    <citation type="submission" date="2025-08" db="UniProtKB">
        <authorList>
            <consortium name="RefSeq"/>
        </authorList>
    </citation>
    <scope>IDENTIFICATION</scope>
    <source>
        <tissue evidence="3">Brain</tissue>
    </source>
</reference>
<name>A0AAJ7L9B5_LATCA</name>
<feature type="compositionally biased region" description="Basic and acidic residues" evidence="1">
    <location>
        <begin position="69"/>
        <end position="81"/>
    </location>
</feature>
<feature type="compositionally biased region" description="Basic residues" evidence="1">
    <location>
        <begin position="464"/>
        <end position="473"/>
    </location>
</feature>
<feature type="compositionally biased region" description="Polar residues" evidence="1">
    <location>
        <begin position="430"/>
        <end position="440"/>
    </location>
</feature>
<feature type="region of interest" description="Disordered" evidence="1">
    <location>
        <begin position="290"/>
        <end position="473"/>
    </location>
</feature>
<feature type="compositionally biased region" description="Basic residues" evidence="1">
    <location>
        <begin position="300"/>
        <end position="312"/>
    </location>
</feature>
<protein>
    <submittedName>
        <fullName evidence="3">Uncharacterized protein LOC108873012</fullName>
    </submittedName>
</protein>
<organism evidence="2 3">
    <name type="scientific">Lates calcarifer</name>
    <name type="common">Barramundi</name>
    <name type="synonym">Holocentrus calcarifer</name>
    <dbReference type="NCBI Taxonomy" id="8187"/>
    <lineage>
        <taxon>Eukaryota</taxon>
        <taxon>Metazoa</taxon>
        <taxon>Chordata</taxon>
        <taxon>Craniata</taxon>
        <taxon>Vertebrata</taxon>
        <taxon>Euteleostomi</taxon>
        <taxon>Actinopterygii</taxon>
        <taxon>Neopterygii</taxon>
        <taxon>Teleostei</taxon>
        <taxon>Neoteleostei</taxon>
        <taxon>Acanthomorphata</taxon>
        <taxon>Carangaria</taxon>
        <taxon>Carangaria incertae sedis</taxon>
        <taxon>Centropomidae</taxon>
        <taxon>Lates</taxon>
    </lineage>
</organism>
<evidence type="ECO:0000313" key="2">
    <source>
        <dbReference type="Proteomes" id="UP000694890"/>
    </source>
</evidence>
<evidence type="ECO:0000256" key="1">
    <source>
        <dbReference type="SAM" id="MobiDB-lite"/>
    </source>
</evidence>
<accession>A0AAJ7L9B5</accession>
<gene>
    <name evidence="3" type="primary">LOC108873012</name>
</gene>
<evidence type="ECO:0000313" key="3">
    <source>
        <dbReference type="RefSeq" id="XP_018516516.1"/>
    </source>
</evidence>
<dbReference type="RefSeq" id="XP_018516516.1">
    <property type="nucleotide sequence ID" value="XM_018661000.2"/>
</dbReference>
<feature type="compositionally biased region" description="Polar residues" evidence="1">
    <location>
        <begin position="412"/>
        <end position="421"/>
    </location>
</feature>
<feature type="compositionally biased region" description="Basic and acidic residues" evidence="1">
    <location>
        <begin position="328"/>
        <end position="348"/>
    </location>
</feature>